<evidence type="ECO:0000259" key="2">
    <source>
        <dbReference type="Pfam" id="PF04389"/>
    </source>
</evidence>
<evidence type="ECO:0000313" key="4">
    <source>
        <dbReference type="Proteomes" id="UP000008922"/>
    </source>
</evidence>
<dbReference type="OrthoDB" id="151758at2"/>
<keyword evidence="4" id="KW-1185">Reference proteome</keyword>
<dbReference type="Gene3D" id="3.40.630.10">
    <property type="entry name" value="Zn peptidases"/>
    <property type="match status" value="1"/>
</dbReference>
<dbReference type="KEGG" id="atm:ANT_28970"/>
<dbReference type="InParanoid" id="E8N1X6"/>
<proteinExistence type="predicted"/>
<evidence type="ECO:0000256" key="1">
    <source>
        <dbReference type="SAM" id="Phobius"/>
    </source>
</evidence>
<feature type="domain" description="Peptidase M28" evidence="2">
    <location>
        <begin position="226"/>
        <end position="392"/>
    </location>
</feature>
<dbReference type="Proteomes" id="UP000008922">
    <property type="component" value="Chromosome"/>
</dbReference>
<dbReference type="Pfam" id="PF04389">
    <property type="entry name" value="Peptidase_M28"/>
    <property type="match status" value="1"/>
</dbReference>
<dbReference type="InterPro" id="IPR007484">
    <property type="entry name" value="Peptidase_M28"/>
</dbReference>
<dbReference type="HOGENOM" id="CLU_047405_0_0_0"/>
<feature type="transmembrane region" description="Helical" evidence="1">
    <location>
        <begin position="172"/>
        <end position="198"/>
    </location>
</feature>
<name>E8N1X6_ANATU</name>
<protein>
    <recommendedName>
        <fullName evidence="2">Peptidase M28 domain-containing protein</fullName>
    </recommendedName>
</protein>
<evidence type="ECO:0000313" key="3">
    <source>
        <dbReference type="EMBL" id="BAJ64923.1"/>
    </source>
</evidence>
<keyword evidence="1" id="KW-0472">Membrane</keyword>
<keyword evidence="1" id="KW-0812">Transmembrane</keyword>
<reference evidence="3 4" key="1">
    <citation type="submission" date="2010-12" db="EMBL/GenBank/DDBJ databases">
        <title>Whole genome sequence of Anaerolinea thermophila UNI-1.</title>
        <authorList>
            <person name="Narita-Yamada S."/>
            <person name="Kishi E."/>
            <person name="Watanabe Y."/>
            <person name="Takasaki K."/>
            <person name="Ankai A."/>
            <person name="Oguchi A."/>
            <person name="Fukui S."/>
            <person name="Takahashi M."/>
            <person name="Yashiro I."/>
            <person name="Hosoyama A."/>
            <person name="Sekiguchi Y."/>
            <person name="Hanada S."/>
            <person name="Fujita N."/>
        </authorList>
    </citation>
    <scope>NUCLEOTIDE SEQUENCE [LARGE SCALE GENOMIC DNA]</scope>
    <source>
        <strain evidence="4">DSM 14523 / JCM 11388 / NBRC 100420 / UNI-1</strain>
    </source>
</reference>
<dbReference type="SUPFAM" id="SSF53187">
    <property type="entry name" value="Zn-dependent exopeptidases"/>
    <property type="match status" value="1"/>
</dbReference>
<dbReference type="eggNOG" id="COG2234">
    <property type="taxonomic scope" value="Bacteria"/>
</dbReference>
<keyword evidence="1" id="KW-1133">Transmembrane helix</keyword>
<accession>E8N1X6</accession>
<dbReference type="EMBL" id="AP012029">
    <property type="protein sequence ID" value="BAJ64923.1"/>
    <property type="molecule type" value="Genomic_DNA"/>
</dbReference>
<gene>
    <name evidence="3" type="ordered locus">ANT_28970</name>
</gene>
<dbReference type="AlphaFoldDB" id="E8N1X6"/>
<dbReference type="STRING" id="926569.ANT_28970"/>
<sequence length="406" mass="44328">MVAPQMSAHAILIAMEPRSLIHIRHLINTVGARPSCSPAVRHAATECARVLQACGAVETRLQSFQGVPETYLPFLWAFGAAALGSLLALLGSTAIFFALGAVLNALGVWAMLAESEFRSHWATPLIPRRETVNLITRFEPLETPRQTVVLCAHLDTHRTPVFYSTNAWLKAFGALVSGCFLSMALGALAFTVAALFGWAWMRWLALPLFLLQSFAAGMMLHALRTPHTPGANDNASGVGVILSTVERLMNQPLRHTRLYALLTDCEETGAWGMRAFLDRHADETGRDALYVILDQVGAGELRVLTRDGLIFKHPTHPQALQWARKAVQAQPVPYKEVIGTAYTDALPATLRGRIALTVCAIPPSGETTSARWHQMSDIPEALEAQALADAEAFTWTLLQVVDEEPE</sequence>
<organism evidence="3 4">
    <name type="scientific">Anaerolinea thermophila (strain DSM 14523 / JCM 11388 / NBRC 100420 / UNI-1)</name>
    <dbReference type="NCBI Taxonomy" id="926569"/>
    <lineage>
        <taxon>Bacteria</taxon>
        <taxon>Bacillati</taxon>
        <taxon>Chloroflexota</taxon>
        <taxon>Anaerolineae</taxon>
        <taxon>Anaerolineales</taxon>
        <taxon>Anaerolineaceae</taxon>
        <taxon>Anaerolinea</taxon>
    </lineage>
</organism>